<feature type="compositionally biased region" description="Polar residues" evidence="1">
    <location>
        <begin position="183"/>
        <end position="193"/>
    </location>
</feature>
<evidence type="ECO:0000313" key="2">
    <source>
        <dbReference type="EMBL" id="KAG8172512.1"/>
    </source>
</evidence>
<feature type="region of interest" description="Disordered" evidence="1">
    <location>
        <begin position="153"/>
        <end position="193"/>
    </location>
</feature>
<protein>
    <submittedName>
        <fullName evidence="2">Uncharacterized protein</fullName>
    </submittedName>
</protein>
<accession>A0AAV6TKM4</accession>
<dbReference type="AlphaFoldDB" id="A0AAV6TKM4"/>
<dbReference type="EMBL" id="JAFNEN010002647">
    <property type="protein sequence ID" value="KAG8172512.1"/>
    <property type="molecule type" value="Genomic_DNA"/>
</dbReference>
<name>A0AAV6TKM4_9ARAC</name>
<proteinExistence type="predicted"/>
<reference evidence="2 3" key="1">
    <citation type="journal article" date="2022" name="Nat. Ecol. Evol.">
        <title>A masculinizing supergene underlies an exaggerated male reproductive morph in a spider.</title>
        <authorList>
            <person name="Hendrickx F."/>
            <person name="De Corte Z."/>
            <person name="Sonet G."/>
            <person name="Van Belleghem S.M."/>
            <person name="Kostlbacher S."/>
            <person name="Vangestel C."/>
        </authorList>
    </citation>
    <scope>NUCLEOTIDE SEQUENCE [LARGE SCALE GENOMIC DNA]</scope>
    <source>
        <strain evidence="2">W744_W776</strain>
    </source>
</reference>
<feature type="compositionally biased region" description="Low complexity" evidence="1">
    <location>
        <begin position="87"/>
        <end position="100"/>
    </location>
</feature>
<evidence type="ECO:0000313" key="3">
    <source>
        <dbReference type="Proteomes" id="UP000827092"/>
    </source>
</evidence>
<gene>
    <name evidence="2" type="ORF">JTE90_014533</name>
</gene>
<sequence>MPRGPPKRNTTTVSKKRVRGGQAESGFAGLGPGFDPLRIQYQTPEKRPGGAPTWPRTADPVPKLLGIPVNHKTPVSKNDEWAPTRRLGASPGSPSSAPLGIQCQPPKKNTRRENLATNGLAPALECRRKIVSKKHSPSPTGQRLASVFLGFSGGFQPALRPNQPRDDKGGKTSGRSLIGSIVPDSTTGLEYRN</sequence>
<evidence type="ECO:0000256" key="1">
    <source>
        <dbReference type="SAM" id="MobiDB-lite"/>
    </source>
</evidence>
<dbReference type="Proteomes" id="UP000827092">
    <property type="component" value="Unassembled WGS sequence"/>
</dbReference>
<organism evidence="2 3">
    <name type="scientific">Oedothorax gibbosus</name>
    <dbReference type="NCBI Taxonomy" id="931172"/>
    <lineage>
        <taxon>Eukaryota</taxon>
        <taxon>Metazoa</taxon>
        <taxon>Ecdysozoa</taxon>
        <taxon>Arthropoda</taxon>
        <taxon>Chelicerata</taxon>
        <taxon>Arachnida</taxon>
        <taxon>Araneae</taxon>
        <taxon>Araneomorphae</taxon>
        <taxon>Entelegynae</taxon>
        <taxon>Araneoidea</taxon>
        <taxon>Linyphiidae</taxon>
        <taxon>Erigoninae</taxon>
        <taxon>Oedothorax</taxon>
    </lineage>
</organism>
<comment type="caution">
    <text evidence="2">The sequence shown here is derived from an EMBL/GenBank/DDBJ whole genome shotgun (WGS) entry which is preliminary data.</text>
</comment>
<feature type="region of interest" description="Disordered" evidence="1">
    <location>
        <begin position="1"/>
        <end position="120"/>
    </location>
</feature>
<keyword evidence="3" id="KW-1185">Reference proteome</keyword>